<evidence type="ECO:0000313" key="5">
    <source>
        <dbReference type="Proteomes" id="UP001235064"/>
    </source>
</evidence>
<dbReference type="Gene3D" id="3.10.310.50">
    <property type="match status" value="1"/>
</dbReference>
<keyword evidence="1" id="KW-0472">Membrane</keyword>
<keyword evidence="1" id="KW-0812">Transmembrane</keyword>
<evidence type="ECO:0000259" key="3">
    <source>
        <dbReference type="Pfam" id="PF04536"/>
    </source>
</evidence>
<evidence type="ECO:0000256" key="2">
    <source>
        <dbReference type="SAM" id="SignalP"/>
    </source>
</evidence>
<name>A0ABT7N161_9MICO</name>
<dbReference type="EMBL" id="JASXSZ010000004">
    <property type="protein sequence ID" value="MDL9980432.1"/>
    <property type="molecule type" value="Genomic_DNA"/>
</dbReference>
<dbReference type="InterPro" id="IPR007621">
    <property type="entry name" value="TPM_dom"/>
</dbReference>
<evidence type="ECO:0000256" key="1">
    <source>
        <dbReference type="SAM" id="Phobius"/>
    </source>
</evidence>
<sequence length="661" mass="67049">MTSAIVAVVAAVAAIVLAFGPASVASAALTPATDPVTLKRGYVLDDSGVLTPTQEKAAQARLEKLSRDTGLDMWVVYVDSFTNPSSPEQWANQVAENNGLGPNQYLLAIATGSRQFYLSGDSAGPVSASQLSQIEQQDIQPKLANDDWLGAVDAAADGLTAAKSGAGGSTTLTVVLLIAAILAVGAVIWVLVARRRKARAVATAPAVAAPVDLEQLERDASAALVATDDAIRTSEQELGFATAQFGEAATTEFQAVLAAAKAALDEAFGLKQQLDDDEPDTDQERADWSTRILELCKNANDGLDEKAKAFDELRKLEQDPAGALARTSADRDAAAAAIDTATEHLAALAQSYAPEALATITDNVEQATQRLDFAGSELTAAQAAITGGDAGAAALHLRAAEEAVGQAKLLEQAIDSLGADLAAGETHAAALVSELDTDVATAQALPDPDGRVAGAIAEVQQAVAAARSDMAGTQKHPLAILQALDVANTRIDGVVQGIRDAAAQADRDRQVLSQQLLQAQAQVSAAEDYLTARRGAIGADARTRLAQAGAELVQAQQLQTTDAAEALAHAQRANQLASEALSLAQQDVGAFAPAGAPAPGGGGNMMGAVLGGIIINSLLSGGSRGGGFGGGFGGFGGSGGGFSPGSFGGGGTRGRRGGGRF</sequence>
<proteinExistence type="predicted"/>
<gene>
    <name evidence="4" type="ORF">QSV35_13895</name>
</gene>
<feature type="transmembrane region" description="Helical" evidence="1">
    <location>
        <begin position="172"/>
        <end position="192"/>
    </location>
</feature>
<organism evidence="4 5">
    <name type="scientific">Microbacterium candidum</name>
    <dbReference type="NCBI Taxonomy" id="3041922"/>
    <lineage>
        <taxon>Bacteria</taxon>
        <taxon>Bacillati</taxon>
        <taxon>Actinomycetota</taxon>
        <taxon>Actinomycetes</taxon>
        <taxon>Micrococcales</taxon>
        <taxon>Microbacteriaceae</taxon>
        <taxon>Microbacterium</taxon>
    </lineage>
</organism>
<accession>A0ABT7N161</accession>
<dbReference type="Pfam" id="PF04536">
    <property type="entry name" value="TPM_phosphatase"/>
    <property type="match status" value="1"/>
</dbReference>
<feature type="chain" id="PRO_5047099182" evidence="2">
    <location>
        <begin position="28"/>
        <end position="661"/>
    </location>
</feature>
<keyword evidence="1" id="KW-1133">Transmembrane helix</keyword>
<reference evidence="4 5" key="1">
    <citation type="submission" date="2023-06" db="EMBL/GenBank/DDBJ databases">
        <title>Microbacterium sp. nov., isolated from a waste landfill.</title>
        <authorList>
            <person name="Wen W."/>
        </authorList>
    </citation>
    <scope>NUCLEOTIDE SEQUENCE [LARGE SCALE GENOMIC DNA]</scope>
    <source>
        <strain evidence="4 5">ASV49</strain>
    </source>
</reference>
<evidence type="ECO:0000313" key="4">
    <source>
        <dbReference type="EMBL" id="MDL9980432.1"/>
    </source>
</evidence>
<feature type="domain" description="TPM" evidence="3">
    <location>
        <begin position="43"/>
        <end position="161"/>
    </location>
</feature>
<dbReference type="RefSeq" id="WP_286289384.1">
    <property type="nucleotide sequence ID" value="NZ_JASXSZ010000004.1"/>
</dbReference>
<keyword evidence="2" id="KW-0732">Signal</keyword>
<dbReference type="Proteomes" id="UP001235064">
    <property type="component" value="Unassembled WGS sequence"/>
</dbReference>
<protein>
    <submittedName>
        <fullName evidence="4">TPM domain-containing protein</fullName>
    </submittedName>
</protein>
<comment type="caution">
    <text evidence="4">The sequence shown here is derived from an EMBL/GenBank/DDBJ whole genome shotgun (WGS) entry which is preliminary data.</text>
</comment>
<keyword evidence="5" id="KW-1185">Reference proteome</keyword>
<feature type="signal peptide" evidence="2">
    <location>
        <begin position="1"/>
        <end position="27"/>
    </location>
</feature>